<sequence>MSNLSSFNTIVNYIDNGPDSILDYDYLDSSTHNISQSTINNTIVNSDTKTYNDTILNTIDNSTELNYPPLNEVRNMNLYKQFSAILLNEHTFKTRVYEEIDNRQNKNLKNAMLKLNFNNLFINIFQNLLKQFESCKTPVYFSTLFTNNWNTLQKDIPELCQIKRIERERKKLYFFDSIRVLQGIENIKKYYKELNKSQFGENDSFEKIINDIFIYYDHDLPIISWNNIEQKTNGLVWRELPFKRYALFLGTTFLSEFDTLEEGIILWVQLNQLCEKINFFAMKFQALGKLNDKQIKGLFNMIEDIIAYYSIDLKWDLEFYLEKENFIMTNDTLLLLMNYGDDIDTNRIGSSHKDGILTHVGYKIIHPNLKTSKLSHIRTYSVIESDKVKPSNYITYMRLILSNFTDLNVVYKEKTFKVKVIGILGDNEFLQMLHKHKRNWLARGMNNCRTCTVDEDSLHKISYKTLLTEDSLQNITYRRFLTKHFLQKIPYKTFLTEDFLQKIPYITFLTKHSLQNIPYIRFLTEDFLQNISYRTFFTKHFLQNIPYRTFLTEHFLQNILYRTFLTEHSLQKISYKTFLTEHSLQKIPYITFLTEHSLQKISYKTFLTEHSLQNIPYRRFLTEHFLQKIPYITFLTEDSLQNISYITFLT</sequence>
<dbReference type="WBParaSite" id="SVE_0770900.1">
    <property type="protein sequence ID" value="SVE_0770900.1"/>
    <property type="gene ID" value="SVE_0770900"/>
</dbReference>
<reference evidence="2" key="2">
    <citation type="submission" date="2015-08" db="UniProtKB">
        <authorList>
            <consortium name="WormBaseParasite"/>
        </authorList>
    </citation>
    <scope>IDENTIFICATION</scope>
</reference>
<keyword evidence="1" id="KW-1185">Reference proteome</keyword>
<dbReference type="Proteomes" id="UP000035680">
    <property type="component" value="Unassembled WGS sequence"/>
</dbReference>
<organism evidence="1 2">
    <name type="scientific">Strongyloides venezuelensis</name>
    <name type="common">Threadworm</name>
    <dbReference type="NCBI Taxonomy" id="75913"/>
    <lineage>
        <taxon>Eukaryota</taxon>
        <taxon>Metazoa</taxon>
        <taxon>Ecdysozoa</taxon>
        <taxon>Nematoda</taxon>
        <taxon>Chromadorea</taxon>
        <taxon>Rhabditida</taxon>
        <taxon>Tylenchina</taxon>
        <taxon>Panagrolaimomorpha</taxon>
        <taxon>Strongyloidoidea</taxon>
        <taxon>Strongyloididae</taxon>
        <taxon>Strongyloides</taxon>
    </lineage>
</organism>
<evidence type="ECO:0000313" key="1">
    <source>
        <dbReference type="Proteomes" id="UP000035680"/>
    </source>
</evidence>
<proteinExistence type="predicted"/>
<protein>
    <submittedName>
        <fullName evidence="2">Peptidase_M13_N domain-containing protein</fullName>
    </submittedName>
</protein>
<reference evidence="1" key="1">
    <citation type="submission" date="2014-07" db="EMBL/GenBank/DDBJ databases">
        <authorList>
            <person name="Martin A.A"/>
            <person name="De Silva N."/>
        </authorList>
    </citation>
    <scope>NUCLEOTIDE SEQUENCE</scope>
</reference>
<name>A0A0K0FFR3_STRVS</name>
<evidence type="ECO:0000313" key="2">
    <source>
        <dbReference type="WBParaSite" id="SVE_0770900.1"/>
    </source>
</evidence>
<accession>A0A0K0FFR3</accession>
<dbReference type="AlphaFoldDB" id="A0A0K0FFR3"/>